<evidence type="ECO:0000259" key="1">
    <source>
        <dbReference type="Pfam" id="PF04073"/>
    </source>
</evidence>
<evidence type="ECO:0000313" key="3">
    <source>
        <dbReference type="Proteomes" id="UP000437748"/>
    </source>
</evidence>
<gene>
    <name evidence="2" type="ORF">GCL60_02200</name>
</gene>
<dbReference type="SUPFAM" id="SSF55826">
    <property type="entry name" value="YbaK/ProRS associated domain"/>
    <property type="match status" value="1"/>
</dbReference>
<protein>
    <recommendedName>
        <fullName evidence="1">YbaK/aminoacyl-tRNA synthetase-associated domain-containing protein</fullName>
    </recommendedName>
</protein>
<dbReference type="RefSeq" id="WP_153418279.1">
    <property type="nucleotide sequence ID" value="NZ_WFLM01000001.1"/>
</dbReference>
<dbReference type="EMBL" id="WFLM01000001">
    <property type="protein sequence ID" value="KAB8040761.1"/>
    <property type="molecule type" value="Genomic_DNA"/>
</dbReference>
<dbReference type="InterPro" id="IPR036754">
    <property type="entry name" value="YbaK/aa-tRNA-synt-asso_dom_sf"/>
</dbReference>
<dbReference type="Pfam" id="PF04073">
    <property type="entry name" value="tRNA_edit"/>
    <property type="match status" value="1"/>
</dbReference>
<keyword evidence="3" id="KW-1185">Reference proteome</keyword>
<dbReference type="AlphaFoldDB" id="A0A6N6VWS5"/>
<dbReference type="OrthoDB" id="9786549at2"/>
<proteinExistence type="predicted"/>
<dbReference type="Gene3D" id="3.90.960.10">
    <property type="entry name" value="YbaK/aminoacyl-tRNA synthetase-associated domain"/>
    <property type="match status" value="1"/>
</dbReference>
<accession>A0A6N6VWS5</accession>
<organism evidence="2 3">
    <name type="scientific">Silvanigrella paludirubra</name>
    <dbReference type="NCBI Taxonomy" id="2499159"/>
    <lineage>
        <taxon>Bacteria</taxon>
        <taxon>Pseudomonadati</taxon>
        <taxon>Bdellovibrionota</taxon>
        <taxon>Oligoflexia</taxon>
        <taxon>Silvanigrellales</taxon>
        <taxon>Silvanigrellaceae</taxon>
        <taxon>Silvanigrella</taxon>
    </lineage>
</organism>
<reference evidence="2 3" key="1">
    <citation type="submission" date="2019-10" db="EMBL/GenBank/DDBJ databases">
        <title>New species of Slilvanegrellaceae.</title>
        <authorList>
            <person name="Pitt A."/>
            <person name="Hahn M.W."/>
        </authorList>
    </citation>
    <scope>NUCLEOTIDE SEQUENCE [LARGE SCALE GENOMIC DNA]</scope>
    <source>
        <strain evidence="2 3">SP-Ram-0.45-NSY-1</strain>
    </source>
</reference>
<dbReference type="InterPro" id="IPR007214">
    <property type="entry name" value="YbaK/aa-tRNA-synth-assoc-dom"/>
</dbReference>
<sequence length="169" mass="18990">MLVSDNLISYLNQSFAKYSLLDHKPTLTSEESLSVRIEAGYKNIVGAKALLLELLQKDIELRERVLCILPGSSKLNEKKLVEAIGYGKKLKFLDKETMLRDYNLVPGSVPPFGNPIIIVKHFIIDSDIFQAPLLGFNAGLLTRSIIIEPQEYKKVLKNYTIASIANRDI</sequence>
<dbReference type="Proteomes" id="UP000437748">
    <property type="component" value="Unassembled WGS sequence"/>
</dbReference>
<comment type="caution">
    <text evidence="2">The sequence shown here is derived from an EMBL/GenBank/DDBJ whole genome shotgun (WGS) entry which is preliminary data.</text>
</comment>
<dbReference type="GO" id="GO:0002161">
    <property type="term" value="F:aminoacyl-tRNA deacylase activity"/>
    <property type="evidence" value="ECO:0007669"/>
    <property type="project" value="InterPro"/>
</dbReference>
<evidence type="ECO:0000313" key="2">
    <source>
        <dbReference type="EMBL" id="KAB8040761.1"/>
    </source>
</evidence>
<feature type="domain" description="YbaK/aminoacyl-tRNA synthetase-associated" evidence="1">
    <location>
        <begin position="48"/>
        <end position="154"/>
    </location>
</feature>
<name>A0A6N6VWS5_9BACT</name>